<evidence type="ECO:0000259" key="2">
    <source>
        <dbReference type="Pfam" id="PF11008"/>
    </source>
</evidence>
<evidence type="ECO:0000313" key="4">
    <source>
        <dbReference type="Proteomes" id="UP000245754"/>
    </source>
</evidence>
<keyword evidence="1" id="KW-0732">Signal</keyword>
<protein>
    <submittedName>
        <fullName evidence="3">Uncharacterized protein DUF2846</fullName>
    </submittedName>
</protein>
<feature type="signal peptide" evidence="1">
    <location>
        <begin position="1"/>
        <end position="25"/>
    </location>
</feature>
<dbReference type="PROSITE" id="PS51257">
    <property type="entry name" value="PROKAR_LIPOPROTEIN"/>
    <property type="match status" value="1"/>
</dbReference>
<feature type="domain" description="DUF2846" evidence="2">
    <location>
        <begin position="36"/>
        <end position="114"/>
    </location>
</feature>
<evidence type="ECO:0000313" key="3">
    <source>
        <dbReference type="EMBL" id="PWK37789.1"/>
    </source>
</evidence>
<proteinExistence type="predicted"/>
<dbReference type="EMBL" id="QGGT01000001">
    <property type="protein sequence ID" value="PWK37789.1"/>
    <property type="molecule type" value="Genomic_DNA"/>
</dbReference>
<reference evidence="3 4" key="1">
    <citation type="submission" date="2018-05" db="EMBL/GenBank/DDBJ databases">
        <title>Genomic Encyclopedia of Type Strains, Phase IV (KMG-V): Genome sequencing to study the core and pangenomes of soil and plant-associated prokaryotes.</title>
        <authorList>
            <person name="Whitman W."/>
        </authorList>
    </citation>
    <scope>NUCLEOTIDE SEQUENCE [LARGE SCALE GENOMIC DNA]</scope>
    <source>
        <strain evidence="3 4">SLV-132</strain>
    </source>
</reference>
<name>A0A316F2Q2_9BURK</name>
<accession>A0A316F2Q2</accession>
<dbReference type="Proteomes" id="UP000245754">
    <property type="component" value="Unassembled WGS sequence"/>
</dbReference>
<organism evidence="3 4">
    <name type="scientific">Cupriavidus plantarum</name>
    <dbReference type="NCBI Taxonomy" id="942865"/>
    <lineage>
        <taxon>Bacteria</taxon>
        <taxon>Pseudomonadati</taxon>
        <taxon>Pseudomonadota</taxon>
        <taxon>Betaproteobacteria</taxon>
        <taxon>Burkholderiales</taxon>
        <taxon>Burkholderiaceae</taxon>
        <taxon>Cupriavidus</taxon>
    </lineage>
</organism>
<dbReference type="Pfam" id="PF11008">
    <property type="entry name" value="DUF2846"/>
    <property type="match status" value="1"/>
</dbReference>
<evidence type="ECO:0000256" key="1">
    <source>
        <dbReference type="SAM" id="SignalP"/>
    </source>
</evidence>
<comment type="caution">
    <text evidence="3">The sequence shown here is derived from an EMBL/GenBank/DDBJ whole genome shotgun (WGS) entry which is preliminary data.</text>
</comment>
<keyword evidence="4" id="KW-1185">Reference proteome</keyword>
<gene>
    <name evidence="3" type="ORF">C7419_1011675</name>
</gene>
<dbReference type="InterPro" id="IPR022548">
    <property type="entry name" value="DUF2846"/>
</dbReference>
<feature type="chain" id="PRO_5016293901" evidence="1">
    <location>
        <begin position="26"/>
        <end position="265"/>
    </location>
</feature>
<dbReference type="AlphaFoldDB" id="A0A316F2Q2"/>
<sequence>MKRLACVLLLLVSVLSGCASGPKYADMSAGIPAIRSGEGRVYFYRDGLFFGGALRPDITLNGMTVGASEPGGFFYVDRPAGSYRATTGTETEKSVSFVLAAGETKYLRTYATLGIVVARVVIELVTADDARKDLPSLSYTASPVARLAGSPIASAPNLGNAQQSASPLQSTGDINDAEALPNASLAMKERYRAFLQQPKPRAFAISQSGKNWRQTYGRSRDLSLPSDAGQRAVLLCERASNEPCFLYAVDDYVVYQAHSPQEPKQ</sequence>